<feature type="chain" id="PRO_5039946700" description="Plastocyanin-like domain-containing protein" evidence="2">
    <location>
        <begin position="17"/>
        <end position="73"/>
    </location>
</feature>
<protein>
    <recommendedName>
        <fullName evidence="3">Plastocyanin-like domain-containing protein</fullName>
    </recommendedName>
</protein>
<gene>
    <name evidence="4" type="ORF">H5410_023209</name>
</gene>
<dbReference type="Gene3D" id="2.60.40.420">
    <property type="entry name" value="Cupredoxins - blue copper proteins"/>
    <property type="match status" value="1"/>
</dbReference>
<keyword evidence="2" id="KW-0732">Signal</keyword>
<keyword evidence="5" id="KW-1185">Reference proteome</keyword>
<name>A0A9J5ZIY9_SOLCO</name>
<comment type="caution">
    <text evidence="4">The sequence shown here is derived from an EMBL/GenBank/DDBJ whole genome shotgun (WGS) entry which is preliminary data.</text>
</comment>
<evidence type="ECO:0000256" key="2">
    <source>
        <dbReference type="SAM" id="SignalP"/>
    </source>
</evidence>
<sequence>MFLILLQVSIFDHFLAKVTFERLCESKKILTVNQQFPGPTIYVGAGETLVMDVENKGSDNIKRYGATKIRIEL</sequence>
<dbReference type="SUPFAM" id="SSF49503">
    <property type="entry name" value="Cupredoxins"/>
    <property type="match status" value="1"/>
</dbReference>
<dbReference type="InterPro" id="IPR008972">
    <property type="entry name" value="Cupredoxin"/>
</dbReference>
<accession>A0A9J5ZIY9</accession>
<dbReference type="AlphaFoldDB" id="A0A9J5ZIY9"/>
<evidence type="ECO:0000313" key="5">
    <source>
        <dbReference type="Proteomes" id="UP000824120"/>
    </source>
</evidence>
<comment type="similarity">
    <text evidence="1">Belongs to the multicopper oxidase family.</text>
</comment>
<dbReference type="EMBL" id="JACXVP010000004">
    <property type="protein sequence ID" value="KAG5611928.1"/>
    <property type="molecule type" value="Genomic_DNA"/>
</dbReference>
<evidence type="ECO:0000256" key="1">
    <source>
        <dbReference type="ARBA" id="ARBA00010609"/>
    </source>
</evidence>
<dbReference type="Proteomes" id="UP000824120">
    <property type="component" value="Chromosome 4"/>
</dbReference>
<evidence type="ECO:0000259" key="3">
    <source>
        <dbReference type="Pfam" id="PF07732"/>
    </source>
</evidence>
<proteinExistence type="inferred from homology"/>
<dbReference type="OrthoDB" id="2121828at2759"/>
<evidence type="ECO:0000313" key="4">
    <source>
        <dbReference type="EMBL" id="KAG5611928.1"/>
    </source>
</evidence>
<organism evidence="4 5">
    <name type="scientific">Solanum commersonii</name>
    <name type="common">Commerson's wild potato</name>
    <name type="synonym">Commerson's nightshade</name>
    <dbReference type="NCBI Taxonomy" id="4109"/>
    <lineage>
        <taxon>Eukaryota</taxon>
        <taxon>Viridiplantae</taxon>
        <taxon>Streptophyta</taxon>
        <taxon>Embryophyta</taxon>
        <taxon>Tracheophyta</taxon>
        <taxon>Spermatophyta</taxon>
        <taxon>Magnoliopsida</taxon>
        <taxon>eudicotyledons</taxon>
        <taxon>Gunneridae</taxon>
        <taxon>Pentapetalae</taxon>
        <taxon>asterids</taxon>
        <taxon>lamiids</taxon>
        <taxon>Solanales</taxon>
        <taxon>Solanaceae</taxon>
        <taxon>Solanoideae</taxon>
        <taxon>Solaneae</taxon>
        <taxon>Solanum</taxon>
    </lineage>
</organism>
<feature type="domain" description="Plastocyanin-like" evidence="3">
    <location>
        <begin position="17"/>
        <end position="60"/>
    </location>
</feature>
<dbReference type="Pfam" id="PF07732">
    <property type="entry name" value="Cu-oxidase_3"/>
    <property type="match status" value="1"/>
</dbReference>
<dbReference type="InterPro" id="IPR011707">
    <property type="entry name" value="Cu-oxidase-like_N"/>
</dbReference>
<dbReference type="GO" id="GO:0005507">
    <property type="term" value="F:copper ion binding"/>
    <property type="evidence" value="ECO:0007669"/>
    <property type="project" value="InterPro"/>
</dbReference>
<feature type="signal peptide" evidence="2">
    <location>
        <begin position="1"/>
        <end position="16"/>
    </location>
</feature>
<reference evidence="4 5" key="1">
    <citation type="submission" date="2020-09" db="EMBL/GenBank/DDBJ databases">
        <title>De no assembly of potato wild relative species, Solanum commersonii.</title>
        <authorList>
            <person name="Cho K."/>
        </authorList>
    </citation>
    <scope>NUCLEOTIDE SEQUENCE [LARGE SCALE GENOMIC DNA]</scope>
    <source>
        <strain evidence="4">LZ3.2</strain>
        <tissue evidence="4">Leaf</tissue>
    </source>
</reference>